<name>A0A6I6DSA3_9MICO</name>
<dbReference type="KEGG" id="moj:D7D94_09240"/>
<accession>A0A6I6DSA3</accession>
<proteinExistence type="predicted"/>
<dbReference type="AlphaFoldDB" id="A0A6I6DSA3"/>
<dbReference type="EMBL" id="CP032550">
    <property type="protein sequence ID" value="QGU27825.1"/>
    <property type="molecule type" value="Genomic_DNA"/>
</dbReference>
<reference evidence="1 2" key="1">
    <citation type="submission" date="2018-09" db="EMBL/GenBank/DDBJ databases">
        <title>Whole genome sequencing of Microbacterium oryzae strain MB-10T.</title>
        <authorList>
            <person name="Das S.K."/>
        </authorList>
    </citation>
    <scope>NUCLEOTIDE SEQUENCE [LARGE SCALE GENOMIC DNA]</scope>
    <source>
        <strain evidence="1 2">MB-10</strain>
    </source>
</reference>
<organism evidence="1 2">
    <name type="scientific">Microbacterium oryzae</name>
    <dbReference type="NCBI Taxonomy" id="743009"/>
    <lineage>
        <taxon>Bacteria</taxon>
        <taxon>Bacillati</taxon>
        <taxon>Actinomycetota</taxon>
        <taxon>Actinomycetes</taxon>
        <taxon>Micrococcales</taxon>
        <taxon>Microbacteriaceae</taxon>
        <taxon>Microbacterium</taxon>
    </lineage>
</organism>
<dbReference type="Proteomes" id="UP000422989">
    <property type="component" value="Chromosome"/>
</dbReference>
<sequence>MVRSEMHRIVDEAAGAVAAGASPVSIAIHLEEACDIVLPDSFISAERLGSADAILGTLRELGEPV</sequence>
<evidence type="ECO:0000313" key="1">
    <source>
        <dbReference type="EMBL" id="QGU27825.1"/>
    </source>
</evidence>
<gene>
    <name evidence="1" type="ORF">D7D94_09240</name>
</gene>
<keyword evidence="2" id="KW-1185">Reference proteome</keyword>
<protein>
    <submittedName>
        <fullName evidence="1">Uncharacterized protein</fullName>
    </submittedName>
</protein>
<evidence type="ECO:0000313" key="2">
    <source>
        <dbReference type="Proteomes" id="UP000422989"/>
    </source>
</evidence>